<dbReference type="RefSeq" id="WP_105221208.1">
    <property type="nucleotide sequence ID" value="NZ_CAWNSU010000083.1"/>
</dbReference>
<feature type="transmembrane region" description="Helical" evidence="1">
    <location>
        <begin position="12"/>
        <end position="30"/>
    </location>
</feature>
<gene>
    <name evidence="2" type="ORF">BWI75_18335</name>
</gene>
<comment type="caution">
    <text evidence="2">The sequence shown here is derived from an EMBL/GenBank/DDBJ whole genome shotgun (WGS) entry which is preliminary data.</text>
</comment>
<dbReference type="Proteomes" id="UP000441797">
    <property type="component" value="Unassembled WGS sequence"/>
</dbReference>
<keyword evidence="1" id="KW-0472">Membrane</keyword>
<organism evidence="2 3">
    <name type="scientific">Gloeocapsopsis dulcis AAB1 = 1H9</name>
    <dbReference type="NCBI Taxonomy" id="1433147"/>
    <lineage>
        <taxon>Bacteria</taxon>
        <taxon>Bacillati</taxon>
        <taxon>Cyanobacteriota</taxon>
        <taxon>Cyanophyceae</taxon>
        <taxon>Oscillatoriophycideae</taxon>
        <taxon>Chroococcales</taxon>
        <taxon>Chroococcaceae</taxon>
        <taxon>Gloeocapsopsis</taxon>
        <taxon>Gloeocapsopsis dulcis</taxon>
    </lineage>
</organism>
<keyword evidence="1" id="KW-1133">Transmembrane helix</keyword>
<evidence type="ECO:0000313" key="3">
    <source>
        <dbReference type="Proteomes" id="UP000441797"/>
    </source>
</evidence>
<protein>
    <submittedName>
        <fullName evidence="2">Uncharacterized protein</fullName>
    </submittedName>
</protein>
<accession>A0A6N8G0X7</accession>
<name>A0A6N8G0X7_9CHRO</name>
<reference evidence="2 3" key="1">
    <citation type="journal article" date="2019" name="Front. Microbiol.">
        <title>Genomic Features for Desiccation Tolerance and Sugar Biosynthesis in the Extremophile Gloeocapsopsis sp. UTEX B3054.</title>
        <authorList>
            <person name="Urrejola C."/>
            <person name="Alcorta J."/>
            <person name="Salas L."/>
            <person name="Vasquez M."/>
            <person name="Polz M.F."/>
            <person name="Vicuna R."/>
            <person name="Diez B."/>
        </authorList>
    </citation>
    <scope>NUCLEOTIDE SEQUENCE [LARGE SCALE GENOMIC DNA]</scope>
    <source>
        <strain evidence="2 3">1H9</strain>
    </source>
</reference>
<proteinExistence type="predicted"/>
<dbReference type="AlphaFoldDB" id="A0A6N8G0X7"/>
<dbReference type="EMBL" id="NAPY01000034">
    <property type="protein sequence ID" value="MUL38235.1"/>
    <property type="molecule type" value="Genomic_DNA"/>
</dbReference>
<evidence type="ECO:0000256" key="1">
    <source>
        <dbReference type="SAM" id="Phobius"/>
    </source>
</evidence>
<evidence type="ECO:0000313" key="2">
    <source>
        <dbReference type="EMBL" id="MUL38235.1"/>
    </source>
</evidence>
<keyword evidence="3" id="KW-1185">Reference proteome</keyword>
<keyword evidence="1" id="KW-0812">Transmembrane</keyword>
<sequence>MLSNLSIGTKIGASFALALTMLSTIGLISYRHATQLIYTAEESRIKLSHQERYYRQLAGREQLYQKNS</sequence>